<dbReference type="GO" id="GO:0070072">
    <property type="term" value="P:vacuolar proton-transporting V-type ATPase complex assembly"/>
    <property type="evidence" value="ECO:0007669"/>
    <property type="project" value="InterPro"/>
</dbReference>
<dbReference type="InterPro" id="IPR040357">
    <property type="entry name" value="Vma22/CCDC115"/>
</dbReference>
<gene>
    <name evidence="2" type="ORF">TCAL_08741</name>
</gene>
<evidence type="ECO:0000256" key="1">
    <source>
        <dbReference type="ARBA" id="ARBA00093634"/>
    </source>
</evidence>
<dbReference type="Proteomes" id="UP000318571">
    <property type="component" value="Chromosome 3"/>
</dbReference>
<protein>
    <recommendedName>
        <fullName evidence="1">Vacuolar ATPase assembly protein VMA22</fullName>
    </recommendedName>
</protein>
<proteinExistence type="predicted"/>
<name>A0A553P7K2_TIGCA</name>
<dbReference type="GO" id="GO:0051082">
    <property type="term" value="F:unfolded protein binding"/>
    <property type="evidence" value="ECO:0007669"/>
    <property type="project" value="TreeGrafter"/>
</dbReference>
<sequence>MSLFLRCCFSLVSLPRFQEKKMTAVESQLDSMSLRVLELTQDLVQAKVHMETLTKEGYFLLAKARYSMGGAAVSRLQLPNENTLDFDANFKVHLQEDASNDIDVKYPLFHHYAATDQSHTKFDEGVKNRKEPPLTTTKVDDLAPERLNHNPLRWFGLLTPPVLKQSQQCFQKALELSLECANLQCELTAVMTQKNQLMKSRI</sequence>
<keyword evidence="3" id="KW-1185">Reference proteome</keyword>
<organism evidence="2 3">
    <name type="scientific">Tigriopus californicus</name>
    <name type="common">Marine copepod</name>
    <dbReference type="NCBI Taxonomy" id="6832"/>
    <lineage>
        <taxon>Eukaryota</taxon>
        <taxon>Metazoa</taxon>
        <taxon>Ecdysozoa</taxon>
        <taxon>Arthropoda</taxon>
        <taxon>Crustacea</taxon>
        <taxon>Multicrustacea</taxon>
        <taxon>Hexanauplia</taxon>
        <taxon>Copepoda</taxon>
        <taxon>Harpacticoida</taxon>
        <taxon>Harpacticidae</taxon>
        <taxon>Tigriopus</taxon>
    </lineage>
</organism>
<evidence type="ECO:0000313" key="2">
    <source>
        <dbReference type="EMBL" id="TRY73661.1"/>
    </source>
</evidence>
<dbReference type="Pfam" id="PF21730">
    <property type="entry name" value="Vma22_CCDC115"/>
    <property type="match status" value="1"/>
</dbReference>
<reference evidence="2 3" key="1">
    <citation type="journal article" date="2018" name="Nat. Ecol. Evol.">
        <title>Genomic signatures of mitonuclear coevolution across populations of Tigriopus californicus.</title>
        <authorList>
            <person name="Barreto F.S."/>
            <person name="Watson E.T."/>
            <person name="Lima T.G."/>
            <person name="Willett C.S."/>
            <person name="Edmands S."/>
            <person name="Li W."/>
            <person name="Burton R.S."/>
        </authorList>
    </citation>
    <scope>NUCLEOTIDE SEQUENCE [LARGE SCALE GENOMIC DNA]</scope>
    <source>
        <strain evidence="2 3">San Diego</strain>
    </source>
</reference>
<dbReference type="Gene3D" id="1.10.287.3240">
    <property type="match status" value="1"/>
</dbReference>
<evidence type="ECO:0000313" key="3">
    <source>
        <dbReference type="Proteomes" id="UP000318571"/>
    </source>
</evidence>
<dbReference type="AlphaFoldDB" id="A0A553P7K2"/>
<comment type="caution">
    <text evidence="2">The sequence shown here is derived from an EMBL/GenBank/DDBJ whole genome shotgun (WGS) entry which is preliminary data.</text>
</comment>
<dbReference type="PANTHER" id="PTHR31996">
    <property type="entry name" value="COILED-COIL DOMAIN-CONTAINING PROTEIN 115"/>
    <property type="match status" value="1"/>
</dbReference>
<accession>A0A553P7K2</accession>
<dbReference type="EMBL" id="VCGU01000007">
    <property type="protein sequence ID" value="TRY73661.1"/>
    <property type="molecule type" value="Genomic_DNA"/>
</dbReference>
<dbReference type="OrthoDB" id="408631at2759"/>
<dbReference type="OMA" id="YFMDQLE"/>
<dbReference type="STRING" id="6832.A0A553P7K2"/>
<dbReference type="PANTHER" id="PTHR31996:SF2">
    <property type="entry name" value="COILED-COIL DOMAIN-CONTAINING PROTEIN 115"/>
    <property type="match status" value="1"/>
</dbReference>